<gene>
    <name evidence="1" type="ORF">A4S15_11200</name>
</gene>
<evidence type="ECO:0000313" key="1">
    <source>
        <dbReference type="EMBL" id="OQW51390.1"/>
    </source>
</evidence>
<dbReference type="InterPro" id="IPR008320">
    <property type="entry name" value="UCP032025"/>
</dbReference>
<name>A0A1W9HVC1_9HYPH</name>
<dbReference type="RefSeq" id="WP_376802459.1">
    <property type="nucleotide sequence ID" value="NZ_DBNB01000015.1"/>
</dbReference>
<dbReference type="AlphaFoldDB" id="A0A1W9HVC1"/>
<protein>
    <submittedName>
        <fullName evidence="1">Lysophospholipase</fullName>
    </submittedName>
</protein>
<proteinExistence type="predicted"/>
<dbReference type="STRING" id="1827387.A4S15_11200"/>
<dbReference type="PIRSF" id="PIRSF032025">
    <property type="entry name" value="UCP032025"/>
    <property type="match status" value="1"/>
</dbReference>
<accession>A0A1W9HVC1</accession>
<reference evidence="1 2" key="1">
    <citation type="journal article" date="2017" name="Water Res.">
        <title>Comammox in drinking water systems.</title>
        <authorList>
            <person name="Wang Y."/>
            <person name="Ma L."/>
            <person name="Mao Y."/>
            <person name="Jiang X."/>
            <person name="Xia Y."/>
            <person name="Yu K."/>
            <person name="Li B."/>
            <person name="Zhang T."/>
        </authorList>
    </citation>
    <scope>NUCLEOTIDE SEQUENCE [LARGE SCALE GENOMIC DNA]</scope>
    <source>
        <strain evidence="1">SG_bin8</strain>
    </source>
</reference>
<comment type="caution">
    <text evidence="1">The sequence shown here is derived from an EMBL/GenBank/DDBJ whole genome shotgun (WGS) entry which is preliminary data.</text>
</comment>
<sequence length="145" mass="16517">MALHLIKLCVGADSVDDLLSWQKQRLADMKRRGVEVMLRHTTRQMPRRRDDILDGGSLYWVIKGEIACRQRVVDLRARVDDEGIERCDICLDSATIRVDPRPRGPFQGWRYFKTEDAPADLGASGGDAPEFPETLRRELRALGVL</sequence>
<dbReference type="Proteomes" id="UP000192872">
    <property type="component" value="Unassembled WGS sequence"/>
</dbReference>
<dbReference type="EMBL" id="LWDL01000019">
    <property type="protein sequence ID" value="OQW51390.1"/>
    <property type="molecule type" value="Genomic_DNA"/>
</dbReference>
<evidence type="ECO:0000313" key="2">
    <source>
        <dbReference type="Proteomes" id="UP000192872"/>
    </source>
</evidence>
<dbReference type="Pfam" id="PF07370">
    <property type="entry name" value="DUF1489"/>
    <property type="match status" value="1"/>
</dbReference>
<organism evidence="1 2">
    <name type="scientific">Candidatus Raskinella chloraquaticus</name>
    <dbReference type="NCBI Taxonomy" id="1951219"/>
    <lineage>
        <taxon>Bacteria</taxon>
        <taxon>Pseudomonadati</taxon>
        <taxon>Pseudomonadota</taxon>
        <taxon>Alphaproteobacteria</taxon>
        <taxon>Hyphomicrobiales</taxon>
        <taxon>Phreatobacteraceae</taxon>
        <taxon>Candidatus Raskinella</taxon>
    </lineage>
</organism>